<comment type="domain">
    <text evidence="9">The N-terminus interacts with KaiC, while the C-terminal histidine kinase domain autophosphorylates and is probably responsible for self-oligomerization. The N-terminal domain stimulates the C-terminus to autophosphorylate.</text>
</comment>
<evidence type="ECO:0000313" key="11">
    <source>
        <dbReference type="EMBL" id="MDJ1167950.1"/>
    </source>
</evidence>
<dbReference type="InterPro" id="IPR023527">
    <property type="entry name" value="Kinase_SasA"/>
</dbReference>
<dbReference type="CDD" id="cd00082">
    <property type="entry name" value="HisKA"/>
    <property type="match status" value="1"/>
</dbReference>
<dbReference type="Gene3D" id="3.40.30.10">
    <property type="entry name" value="Glutaredoxin"/>
    <property type="match status" value="1"/>
</dbReference>
<gene>
    <name evidence="9" type="primary">sasA</name>
    <name evidence="11" type="ORF">PMG71_00755</name>
</gene>
<dbReference type="InterPro" id="IPR036249">
    <property type="entry name" value="Thioredoxin-like_sf"/>
</dbReference>
<keyword evidence="3 9" id="KW-0808">Transferase</keyword>
<dbReference type="Pfam" id="PF07689">
    <property type="entry name" value="KaiB"/>
    <property type="match status" value="1"/>
</dbReference>
<reference evidence="11 12" key="1">
    <citation type="submission" date="2023-01" db="EMBL/GenBank/DDBJ databases">
        <title>Novel diversity within Roseofilum (Cyanobacteria; Desertifilaceae) from marine benthic mats with descriptions of four novel species.</title>
        <authorList>
            <person name="Wang Y."/>
            <person name="Berthold D.E."/>
            <person name="Hu J."/>
            <person name="Lefler F.W."/>
            <person name="Laughinghouse H.D. IV."/>
        </authorList>
    </citation>
    <scope>NUCLEOTIDE SEQUENCE [LARGE SCALE GENOMIC DNA]</scope>
    <source>
        <strain evidence="11 12">BLCC-M154</strain>
    </source>
</reference>
<dbReference type="Proteomes" id="UP001235303">
    <property type="component" value="Unassembled WGS sequence"/>
</dbReference>
<keyword evidence="2 9" id="KW-0597">Phosphoprotein</keyword>
<comment type="catalytic activity">
    <reaction evidence="1 9">
        <text>ATP + protein L-histidine = ADP + protein N-phospho-L-histidine.</text>
        <dbReference type="EC" id="2.7.13.3"/>
    </reaction>
</comment>
<accession>A0ABT7AM28</accession>
<keyword evidence="4 9" id="KW-0547">Nucleotide-binding</keyword>
<dbReference type="CDD" id="cd02978">
    <property type="entry name" value="KaiB_like"/>
    <property type="match status" value="1"/>
</dbReference>
<organism evidence="11 12">
    <name type="scientific">Roseofilum acuticapitatum BLCC-M154</name>
    <dbReference type="NCBI Taxonomy" id="3022444"/>
    <lineage>
        <taxon>Bacteria</taxon>
        <taxon>Bacillati</taxon>
        <taxon>Cyanobacteriota</taxon>
        <taxon>Cyanophyceae</taxon>
        <taxon>Desertifilales</taxon>
        <taxon>Desertifilaceae</taxon>
        <taxon>Roseofilum</taxon>
        <taxon>Roseofilum acuticapitatum</taxon>
    </lineage>
</organism>
<dbReference type="InterPro" id="IPR003661">
    <property type="entry name" value="HisK_dim/P_dom"/>
</dbReference>
<dbReference type="InterPro" id="IPR050736">
    <property type="entry name" value="Sensor_HK_Regulatory"/>
</dbReference>
<protein>
    <recommendedName>
        <fullName evidence="9">Adaptive-response sensory-kinase SasA</fullName>
        <ecNumber evidence="9">2.7.13.3</ecNumber>
    </recommendedName>
    <alternativeName>
        <fullName evidence="9">Sensor histidine kinase SasA</fullName>
    </alternativeName>
</protein>
<evidence type="ECO:0000256" key="4">
    <source>
        <dbReference type="ARBA" id="ARBA00022741"/>
    </source>
</evidence>
<dbReference type="PRINTS" id="PR00344">
    <property type="entry name" value="BCTRLSENSOR"/>
</dbReference>
<evidence type="ECO:0000256" key="2">
    <source>
        <dbReference type="ARBA" id="ARBA00022553"/>
    </source>
</evidence>
<dbReference type="Pfam" id="PF00512">
    <property type="entry name" value="HisKA"/>
    <property type="match status" value="1"/>
</dbReference>
<dbReference type="Gene3D" id="3.30.565.10">
    <property type="entry name" value="Histidine kinase-like ATPase, C-terminal domain"/>
    <property type="match status" value="1"/>
</dbReference>
<dbReference type="SUPFAM" id="SSF52833">
    <property type="entry name" value="Thioredoxin-like"/>
    <property type="match status" value="1"/>
</dbReference>
<feature type="modified residue" description="Phosphohistidine; by autocatalysis" evidence="9">
    <location>
        <position position="163"/>
    </location>
</feature>
<dbReference type="SMART" id="SM00388">
    <property type="entry name" value="HisKA"/>
    <property type="match status" value="1"/>
</dbReference>
<proteinExistence type="inferred from homology"/>
<feature type="domain" description="Histidine kinase" evidence="10">
    <location>
        <begin position="160"/>
        <end position="385"/>
    </location>
</feature>
<name>A0ABT7AM28_9CYAN</name>
<comment type="subunit">
    <text evidence="9">Homooligomerizes. Interacts with KaiC. Participates in the KaiABC clock complex, whose core is composed of a KaiC homohexamer, 6 KaiB and up to 6 KaiA dimers. SasA and KaiB(fs) compete to bind to KaiC.</text>
</comment>
<evidence type="ECO:0000256" key="1">
    <source>
        <dbReference type="ARBA" id="ARBA00000085"/>
    </source>
</evidence>
<dbReference type="CDD" id="cd00075">
    <property type="entry name" value="HATPase"/>
    <property type="match status" value="1"/>
</dbReference>
<comment type="caution">
    <text evidence="11">The sequence shown here is derived from an EMBL/GenBank/DDBJ whole genome shotgun (WGS) entry which is preliminary data.</text>
</comment>
<dbReference type="InterPro" id="IPR005467">
    <property type="entry name" value="His_kinase_dom"/>
</dbReference>
<dbReference type="SUPFAM" id="SSF47384">
    <property type="entry name" value="Homodimeric domain of signal transducing histidine kinase"/>
    <property type="match status" value="1"/>
</dbReference>
<evidence type="ECO:0000259" key="10">
    <source>
        <dbReference type="PROSITE" id="PS50109"/>
    </source>
</evidence>
<dbReference type="InterPro" id="IPR011649">
    <property type="entry name" value="KaiB_domain"/>
</dbReference>
<dbReference type="RefSeq" id="WP_283751718.1">
    <property type="nucleotide sequence ID" value="NZ_JAQOSP010000005.1"/>
</dbReference>
<keyword evidence="8 9" id="KW-0090">Biological rhythms</keyword>
<keyword evidence="5 9" id="KW-0418">Kinase</keyword>
<dbReference type="Gene3D" id="1.10.287.130">
    <property type="match status" value="1"/>
</dbReference>
<dbReference type="SMART" id="SM00387">
    <property type="entry name" value="HATPase_c"/>
    <property type="match status" value="1"/>
</dbReference>
<dbReference type="EMBL" id="JAQOSP010000005">
    <property type="protein sequence ID" value="MDJ1167950.1"/>
    <property type="molecule type" value="Genomic_DNA"/>
</dbReference>
<dbReference type="SMART" id="SM01248">
    <property type="entry name" value="KaiB"/>
    <property type="match status" value="1"/>
</dbReference>
<evidence type="ECO:0000256" key="9">
    <source>
        <dbReference type="HAMAP-Rule" id="MF_01837"/>
    </source>
</evidence>
<dbReference type="HAMAP" id="MF_01837">
    <property type="entry name" value="Kinase_SasA"/>
    <property type="match status" value="1"/>
</dbReference>
<sequence length="386" mass="44226">MQATPKQPLKPDPPLQLLLFVDKRPYAGEQIRQIRCHIVDLAQDLDFELMVVDVSEQPQLAENFKVVATPALIKIHPQPKQTLAGSNLINLIDNWWPRWVQSVQEYLEQEELVGSEPSQLSSSIAYSAELIRLSDEIFRLRQETVELKEQLQFKDRIIAMLAHDLRNPLTAAALAVETLEIGYSAEDRRAARFTATLTTQLLKHARTQIKAIDRMITDILQVAKGSNTQIQVHPEKLELKALCIAVLKNFNEQLQYKSLHLETDIPQDLPLVYADPERIRQVMTNLLDNAIKYTPPKGSIKVSILHRTTQKIQVSFCDTGPGIPPEKQEQIFEDRFRLERDRTKEGYGIGLSLCQRIIRAHYGQIWVESPDRQGSCFHFTLPVYRP</sequence>
<dbReference type="PANTHER" id="PTHR43711">
    <property type="entry name" value="TWO-COMPONENT HISTIDINE KINASE"/>
    <property type="match status" value="1"/>
</dbReference>
<evidence type="ECO:0000256" key="6">
    <source>
        <dbReference type="ARBA" id="ARBA00022840"/>
    </source>
</evidence>
<evidence type="ECO:0000256" key="3">
    <source>
        <dbReference type="ARBA" id="ARBA00022679"/>
    </source>
</evidence>
<evidence type="ECO:0000256" key="7">
    <source>
        <dbReference type="ARBA" id="ARBA00023012"/>
    </source>
</evidence>
<dbReference type="InterPro" id="IPR004358">
    <property type="entry name" value="Sig_transdc_His_kin-like_C"/>
</dbReference>
<dbReference type="EC" id="2.7.13.3" evidence="9"/>
<evidence type="ECO:0000313" key="12">
    <source>
        <dbReference type="Proteomes" id="UP001235303"/>
    </source>
</evidence>
<dbReference type="Pfam" id="PF02518">
    <property type="entry name" value="HATPase_c"/>
    <property type="match status" value="1"/>
</dbReference>
<dbReference type="NCBIfam" id="NF006800">
    <property type="entry name" value="PRK09303.1"/>
    <property type="match status" value="1"/>
</dbReference>
<evidence type="ECO:0000256" key="5">
    <source>
        <dbReference type="ARBA" id="ARBA00022777"/>
    </source>
</evidence>
<dbReference type="PANTHER" id="PTHR43711:SF26">
    <property type="entry name" value="SENSOR HISTIDINE KINASE RCSC"/>
    <property type="match status" value="1"/>
</dbReference>
<evidence type="ECO:0000256" key="8">
    <source>
        <dbReference type="ARBA" id="ARBA00023108"/>
    </source>
</evidence>
<dbReference type="InterPro" id="IPR036890">
    <property type="entry name" value="HATPase_C_sf"/>
</dbReference>
<keyword evidence="7 9" id="KW-0902">Two-component regulatory system</keyword>
<dbReference type="GO" id="GO:0016301">
    <property type="term" value="F:kinase activity"/>
    <property type="evidence" value="ECO:0007669"/>
    <property type="project" value="UniProtKB-KW"/>
</dbReference>
<keyword evidence="12" id="KW-1185">Reference proteome</keyword>
<comment type="function">
    <text evidence="9">Member of the two-component regulatory system SasA/RpaA involved in genome-wide circadian gene expression. One of several clock output pathways. Participates in the Kai clock protein complex, the main circadian regulator in cyanobacteria, via its interaction with KaiC. KaiC enhances the autophosphorylation activity of SasA, which then transfers its phosphate group to RpaA to activate it. In addition to its output function, recruits fold-shifted KaiB (KaiB(fs)) to KaiC to cooperatively form the KaiB(6):KaiC(6) complex (independent of SasA kinase activity). Required for robustness of the circadian rhythm of gene expression and is involved in clock output, also required for adaptation to light/dark cycles.</text>
</comment>
<dbReference type="PROSITE" id="PS50109">
    <property type="entry name" value="HIS_KIN"/>
    <property type="match status" value="1"/>
</dbReference>
<dbReference type="InterPro" id="IPR003594">
    <property type="entry name" value="HATPase_dom"/>
</dbReference>
<dbReference type="InterPro" id="IPR036097">
    <property type="entry name" value="HisK_dim/P_sf"/>
</dbReference>
<keyword evidence="6 9" id="KW-0067">ATP-binding</keyword>
<dbReference type="SUPFAM" id="SSF55874">
    <property type="entry name" value="ATPase domain of HSP90 chaperone/DNA topoisomerase II/histidine kinase"/>
    <property type="match status" value="1"/>
</dbReference>